<feature type="binding site" evidence="4">
    <location>
        <position position="183"/>
    </location>
    <ligand>
        <name>GTP</name>
        <dbReference type="ChEBI" id="CHEBI:37565"/>
    </ligand>
</feature>
<dbReference type="SMART" id="SM00865">
    <property type="entry name" value="Tubulin_C"/>
    <property type="match status" value="1"/>
</dbReference>
<dbReference type="InterPro" id="IPR003008">
    <property type="entry name" value="Tubulin_FtsZ_GTPase"/>
</dbReference>
<comment type="function">
    <text evidence="4">Essential cell division protein that forms a contractile ring structure (Z ring) at the future cell division site. The regulation of the ring assembly controls the timing and the location of cell division. One of the functions of the FtsZ ring is to recruit other cell division proteins to the septum to produce a new cell wall between the dividing cells. Binds GTP and shows GTPase activity.</text>
</comment>
<dbReference type="RefSeq" id="WP_108308846.1">
    <property type="nucleotide sequence ID" value="NZ_CP020921.1"/>
</dbReference>
<dbReference type="SUPFAM" id="SSF55307">
    <property type="entry name" value="Tubulin C-terminal domain-like"/>
    <property type="match status" value="1"/>
</dbReference>
<evidence type="ECO:0000256" key="2">
    <source>
        <dbReference type="ARBA" id="ARBA00022741"/>
    </source>
</evidence>
<dbReference type="GO" id="GO:0005525">
    <property type="term" value="F:GTP binding"/>
    <property type="evidence" value="ECO:0007669"/>
    <property type="project" value="UniProtKB-UniRule"/>
</dbReference>
<dbReference type="EMBL" id="CP020921">
    <property type="protein sequence ID" value="AWB10013.1"/>
    <property type="molecule type" value="Genomic_DNA"/>
</dbReference>
<dbReference type="GO" id="GO:0032153">
    <property type="term" value="C:cell division site"/>
    <property type="evidence" value="ECO:0007669"/>
    <property type="project" value="UniProtKB-UniRule"/>
</dbReference>
<evidence type="ECO:0000256" key="4">
    <source>
        <dbReference type="HAMAP-Rule" id="MF_00909"/>
    </source>
</evidence>
<feature type="binding site" evidence="4">
    <location>
        <begin position="17"/>
        <end position="21"/>
    </location>
    <ligand>
        <name>GTP</name>
        <dbReference type="ChEBI" id="CHEBI:37565"/>
    </ligand>
</feature>
<dbReference type="PANTHER" id="PTHR30314:SF3">
    <property type="entry name" value="MITOCHONDRIAL DIVISION PROTEIN FSZA"/>
    <property type="match status" value="1"/>
</dbReference>
<feature type="domain" description="Tubulin/FtsZ GTPase" evidence="7">
    <location>
        <begin position="9"/>
        <end position="201"/>
    </location>
</feature>
<dbReference type="GO" id="GO:0005737">
    <property type="term" value="C:cytoplasm"/>
    <property type="evidence" value="ECO:0007669"/>
    <property type="project" value="UniProtKB-SubCell"/>
</dbReference>
<dbReference type="Gene3D" id="3.40.50.1440">
    <property type="entry name" value="Tubulin/FtsZ, GTPase domain"/>
    <property type="match status" value="1"/>
</dbReference>
<dbReference type="Pfam" id="PF00091">
    <property type="entry name" value="Tubulin"/>
    <property type="match status" value="1"/>
</dbReference>
<evidence type="ECO:0000256" key="6">
    <source>
        <dbReference type="SAM" id="MobiDB-lite"/>
    </source>
</evidence>
<gene>
    <name evidence="4" type="primary">ftsZ</name>
    <name evidence="9" type="ORF">TDSAC_0640</name>
</gene>
<dbReference type="NCBIfam" id="TIGR00065">
    <property type="entry name" value="ftsZ"/>
    <property type="match status" value="1"/>
</dbReference>
<evidence type="ECO:0000313" key="9">
    <source>
        <dbReference type="EMBL" id="AWB10013.1"/>
    </source>
</evidence>
<dbReference type="GO" id="GO:0051258">
    <property type="term" value="P:protein polymerization"/>
    <property type="evidence" value="ECO:0007669"/>
    <property type="project" value="UniProtKB-UniRule"/>
</dbReference>
<keyword evidence="4" id="KW-0717">Septation</keyword>
<accession>A0A2R4VZN3</accession>
<dbReference type="AlphaFoldDB" id="A0A2R4VZN3"/>
<sequence length="361" mass="38592">MYDEKMGPSIKVLGIGGAGGNAINRMIEAGLSSVEFWAINTDVQALSLSRADQKLQIGPKATKGLGAGANPDLGREAAEESEDDLRSILEGADMAFITAGLGGGTGTGAAPYIASIAKEMGILTVAVLTFPFKFEGPKRKKNADQGLEELKKIVDSYIVIDNQRLLTFADSKLSFLEAFRLADDVLRQGVQGISDLVTVPGIINLDFADLKSVLTNTGNTIMGVGYGQDEMRAIDAVRSAVDSPLLTIPVKGATNIIMNVTGGYDLTLLEINEAADELGSLTSENANLLFGAVINPEMENSIRITIIATGFSETISDIPLKKKTDSTYSTPSKKRLFDETVDFGFDDLPSFLRRSPEKEEQ</sequence>
<comment type="similarity">
    <text evidence="1 4">Belongs to the FtsZ family.</text>
</comment>
<dbReference type="InterPro" id="IPR037103">
    <property type="entry name" value="Tubulin/FtsZ-like_C"/>
</dbReference>
<feature type="binding site" evidence="4">
    <location>
        <position position="139"/>
    </location>
    <ligand>
        <name>GTP</name>
        <dbReference type="ChEBI" id="CHEBI:37565"/>
    </ligand>
</feature>
<dbReference type="InterPro" id="IPR000158">
    <property type="entry name" value="Cell_div_FtsZ"/>
</dbReference>
<protein>
    <recommendedName>
        <fullName evidence="4 5">Cell division protein FtsZ</fullName>
    </recommendedName>
</protein>
<evidence type="ECO:0000259" key="8">
    <source>
        <dbReference type="SMART" id="SM00865"/>
    </source>
</evidence>
<evidence type="ECO:0000259" key="7">
    <source>
        <dbReference type="SMART" id="SM00864"/>
    </source>
</evidence>
<keyword evidence="2 4" id="KW-0547">Nucleotide-binding</keyword>
<comment type="subunit">
    <text evidence="4">Homodimer. Polymerizes to form a dynamic ring structure in a strictly GTP-dependent manner. Interacts directly with several other division proteins.</text>
</comment>
<dbReference type="Pfam" id="PF12327">
    <property type="entry name" value="FtsZ_C"/>
    <property type="match status" value="1"/>
</dbReference>
<dbReference type="PROSITE" id="PS01134">
    <property type="entry name" value="FTSZ_1"/>
    <property type="match status" value="1"/>
</dbReference>
<evidence type="ECO:0000256" key="1">
    <source>
        <dbReference type="ARBA" id="ARBA00009690"/>
    </source>
</evidence>
<dbReference type="PANTHER" id="PTHR30314">
    <property type="entry name" value="CELL DIVISION PROTEIN FTSZ-RELATED"/>
    <property type="match status" value="1"/>
</dbReference>
<dbReference type="Gene3D" id="3.30.1330.20">
    <property type="entry name" value="Tubulin/FtsZ, C-terminal domain"/>
    <property type="match status" value="1"/>
</dbReference>
<dbReference type="FunFam" id="3.40.50.1440:FF:000001">
    <property type="entry name" value="Cell division protein FtsZ"/>
    <property type="match status" value="1"/>
</dbReference>
<keyword evidence="3 4" id="KW-0342">GTP-binding</keyword>
<dbReference type="CDD" id="cd02201">
    <property type="entry name" value="FtsZ_type1"/>
    <property type="match status" value="1"/>
</dbReference>
<dbReference type="InterPro" id="IPR018316">
    <property type="entry name" value="Tubulin/FtsZ_2-layer-sand-dom"/>
</dbReference>
<dbReference type="KEGG" id="taci:TDSAC_0640"/>
<dbReference type="GO" id="GO:0003924">
    <property type="term" value="F:GTPase activity"/>
    <property type="evidence" value="ECO:0007669"/>
    <property type="project" value="UniProtKB-UniRule"/>
</dbReference>
<organism evidence="9 10">
    <name type="scientific">Thermodesulfobium acidiphilum</name>
    <dbReference type="NCBI Taxonomy" id="1794699"/>
    <lineage>
        <taxon>Bacteria</taxon>
        <taxon>Pseudomonadati</taxon>
        <taxon>Thermodesulfobiota</taxon>
        <taxon>Thermodesulfobiia</taxon>
        <taxon>Thermodesulfobiales</taxon>
        <taxon>Thermodesulfobiaceae</taxon>
        <taxon>Thermodesulfobium</taxon>
    </lineage>
</organism>
<keyword evidence="4" id="KW-0963">Cytoplasm</keyword>
<dbReference type="GO" id="GO:0000917">
    <property type="term" value="P:division septum assembly"/>
    <property type="evidence" value="ECO:0007669"/>
    <property type="project" value="UniProtKB-KW"/>
</dbReference>
<feature type="binding site" evidence="4">
    <location>
        <begin position="104"/>
        <end position="106"/>
    </location>
    <ligand>
        <name>GTP</name>
        <dbReference type="ChEBI" id="CHEBI:37565"/>
    </ligand>
</feature>
<dbReference type="Proteomes" id="UP000244792">
    <property type="component" value="Chromosome"/>
</dbReference>
<evidence type="ECO:0000256" key="5">
    <source>
        <dbReference type="NCBIfam" id="TIGR00065"/>
    </source>
</evidence>
<proteinExistence type="inferred from homology"/>
<keyword evidence="10" id="KW-1185">Reference proteome</keyword>
<feature type="region of interest" description="Disordered" evidence="6">
    <location>
        <begin position="60"/>
        <end position="81"/>
    </location>
</feature>
<keyword evidence="4" id="KW-0131">Cell cycle</keyword>
<reference evidence="9 10" key="1">
    <citation type="submission" date="2017-04" db="EMBL/GenBank/DDBJ databases">
        <title>Genomic insights into metabolism of Thermodesulfobium acidiphilum.</title>
        <authorList>
            <person name="Toshchakov S.V."/>
            <person name="Frolov E.N."/>
            <person name="Kublanov I.V."/>
            <person name="Samarov N.I."/>
            <person name="Novikov A."/>
            <person name="Lebedinsky A.V."/>
            <person name="Bonch-Osmolovskaya E.A."/>
            <person name="Chernyh N.A."/>
        </authorList>
    </citation>
    <scope>NUCLEOTIDE SEQUENCE [LARGE SCALE GENOMIC DNA]</scope>
    <source>
        <strain evidence="9 10">3127-1</strain>
    </source>
</reference>
<dbReference type="InterPro" id="IPR045061">
    <property type="entry name" value="FtsZ/CetZ"/>
</dbReference>
<dbReference type="SMART" id="SM00864">
    <property type="entry name" value="Tubulin"/>
    <property type="match status" value="1"/>
</dbReference>
<dbReference type="HAMAP" id="MF_00909">
    <property type="entry name" value="FtsZ"/>
    <property type="match status" value="1"/>
</dbReference>
<dbReference type="SUPFAM" id="SSF52490">
    <property type="entry name" value="Tubulin nucleotide-binding domain-like"/>
    <property type="match status" value="1"/>
</dbReference>
<dbReference type="InterPro" id="IPR036525">
    <property type="entry name" value="Tubulin/FtsZ_GTPase_sf"/>
</dbReference>
<evidence type="ECO:0000313" key="10">
    <source>
        <dbReference type="Proteomes" id="UP000244792"/>
    </source>
</evidence>
<dbReference type="GO" id="GO:0043093">
    <property type="term" value="P:FtsZ-dependent cytokinesis"/>
    <property type="evidence" value="ECO:0007669"/>
    <property type="project" value="UniProtKB-UniRule"/>
</dbReference>
<dbReference type="OrthoDB" id="9813375at2"/>
<dbReference type="InterPro" id="IPR024757">
    <property type="entry name" value="FtsZ_C"/>
</dbReference>
<feature type="binding site" evidence="4">
    <location>
        <position position="135"/>
    </location>
    <ligand>
        <name>GTP</name>
        <dbReference type="ChEBI" id="CHEBI:37565"/>
    </ligand>
</feature>
<comment type="subcellular location">
    <subcellularLocation>
        <location evidence="4">Cytoplasm</location>
    </subcellularLocation>
    <text evidence="4">Assembles at midcell at the inner surface of the cytoplasmic membrane.</text>
</comment>
<keyword evidence="4 9" id="KW-0132">Cell division</keyword>
<feature type="domain" description="Tubulin/FtsZ 2-layer sandwich" evidence="8">
    <location>
        <begin position="203"/>
        <end position="320"/>
    </location>
</feature>
<dbReference type="PRINTS" id="PR00423">
    <property type="entry name" value="CELLDVISFTSZ"/>
</dbReference>
<name>A0A2R4VZN3_THEAF</name>
<evidence type="ECO:0000256" key="3">
    <source>
        <dbReference type="ARBA" id="ARBA00023134"/>
    </source>
</evidence>
<dbReference type="InterPro" id="IPR020805">
    <property type="entry name" value="Cell_div_FtsZ_CS"/>
</dbReference>
<dbReference type="InterPro" id="IPR008280">
    <property type="entry name" value="Tub_FtsZ_C"/>
</dbReference>